<evidence type="ECO:0000259" key="15">
    <source>
        <dbReference type="Pfam" id="PF23861"/>
    </source>
</evidence>
<accession>T2MHE3</accession>
<dbReference type="InterPro" id="IPR055373">
    <property type="entry name" value="Ribophorin_II_N"/>
</dbReference>
<evidence type="ECO:0000256" key="12">
    <source>
        <dbReference type="RuleBase" id="RU366029"/>
    </source>
</evidence>
<keyword evidence="17" id="KW-0808">Transferase</keyword>
<dbReference type="InterPro" id="IPR055374">
    <property type="entry name" value="Ribophorin_II_3rd"/>
</dbReference>
<comment type="similarity">
    <text evidence="4 12">Belongs to the SWP1 family.</text>
</comment>
<reference evidence="17" key="1">
    <citation type="journal article" date="2013" name="Genome Biol. Evol.">
        <title>Punctuated emergences of genetic and phenotypic innovations in eumetazoan, bilaterian, euteleostome, and hominidae ancestors.</title>
        <authorList>
            <person name="Wenger Y."/>
            <person name="Galliot B."/>
        </authorList>
    </citation>
    <scope>NUCLEOTIDE SEQUENCE</scope>
    <source>
        <tissue evidence="17">Whole animals</tissue>
    </source>
</reference>
<evidence type="ECO:0000256" key="8">
    <source>
        <dbReference type="ARBA" id="ARBA00022824"/>
    </source>
</evidence>
<dbReference type="GO" id="GO:0006487">
    <property type="term" value="P:protein N-linked glycosylation"/>
    <property type="evidence" value="ECO:0007669"/>
    <property type="project" value="UniProtKB-UniRule"/>
</dbReference>
<evidence type="ECO:0000259" key="16">
    <source>
        <dbReference type="Pfam" id="PF25147"/>
    </source>
</evidence>
<keyword evidence="6 12" id="KW-0812">Transmembrane</keyword>
<evidence type="ECO:0000259" key="13">
    <source>
        <dbReference type="Pfam" id="PF05817"/>
    </source>
</evidence>
<dbReference type="InterPro" id="IPR056790">
    <property type="entry name" value="Ribophorin_II_C"/>
</dbReference>
<sequence>NERIDASEVMLAYIVLGVSLLLIGRCSCLYTPLSLGEQQRITIQLQQKQNDLKSIYYAVTSLNAIGKEPAFADHYCNTVFQLFNSKLIVDIFQVSEIAKILKCKNVPLIAISELLNEDSDSVAYSRAIVSMVNLGYPVTSETIQKFVKIGKENDSPANAAILFYAASVLPKSDVLNPIVSMVEDVLAQADEVNNEYLQFEGGLALTSQIVRGIISLGDRQGKSLMKVDQINKFANYFLNRKYVYLLKDIHHLTSALSSLSNNKHQVPLVVSVFNTDVISKENPLLKVRVTNLLDVSLNNVQVNVNSFVTSDERIIFDNQVFVKSPEKDDYIIVEGEVARGYFPANSFYVDVGSTNPSRGMYKCNVQVNIGDQKQYIVKDTYVIKVKVVSKIAVEDVFIEIGEKDQASKKHESQLVYPNKLSSVLEADYHQTLVIKFNLKEISSGQSVVVHQAFVRLVHELTGQEIFFVSEPDSADNYKFTLDVGATAKDSFNNLSGKYKMSLIVGDSTVQVPISWSIGEIVLNFAGQPKKSKRQERIVTPKPVIEHMFRVPETRPPAIVSSAFTVLALSPFLVMFAMWYKVGANLSNFQLSIPALLFHVGLAGVFALYYMFWLQLNMFQTLKGLAIVGGLTFLGGNRMLANIAASKYRT</sequence>
<evidence type="ECO:0000256" key="1">
    <source>
        <dbReference type="ARBA" id="ARBA00002791"/>
    </source>
</evidence>
<evidence type="ECO:0000256" key="5">
    <source>
        <dbReference type="ARBA" id="ARBA00017612"/>
    </source>
</evidence>
<name>T2MHE3_HYDVU</name>
<feature type="domain" description="Ribophorin II second" evidence="15">
    <location>
        <begin position="269"/>
        <end position="387"/>
    </location>
</feature>
<evidence type="ECO:0000256" key="10">
    <source>
        <dbReference type="ARBA" id="ARBA00023136"/>
    </source>
</evidence>
<evidence type="ECO:0000256" key="3">
    <source>
        <dbReference type="ARBA" id="ARBA00004922"/>
    </source>
</evidence>
<keyword evidence="7" id="KW-0732">Signal</keyword>
<feature type="domain" description="Ribophorin II N-terminal" evidence="13">
    <location>
        <begin position="42"/>
        <end position="260"/>
    </location>
</feature>
<comment type="subunit">
    <text evidence="11">Component of the oligosaccharyltransferase (OST) complex. OST exists in two different complex forms which contain common core subunits RPN1, RPN2, OST48, OST4, DAD1 and TMEM258, either STT3A or STT3B as catalytic subunits, and form-specific accessory subunits. STT3A complex assembly occurs through the formation of 3 subcomplexes. Subcomplex 1 contains RPN1 and TMEM258, subcomplex 2 contains the STT3A-specific subunits STT3A, DC2/OSTC, and KCP2 as well as the core subunit OST4, and subcomplex 3 contains RPN2, DAD1, and OST48. The STT3A complex can form stable complexes with the Sec61 complex or with both the Sec61 and TRAP complexes. Interacts with DDI2. Interacts with TMEM35A/NACHO.</text>
</comment>
<keyword evidence="8 12" id="KW-0256">Endoplasmic reticulum</keyword>
<gene>
    <name evidence="17" type="primary">RPN2</name>
</gene>
<organism evidence="17">
    <name type="scientific">Hydra vulgaris</name>
    <name type="common">Hydra</name>
    <name type="synonym">Hydra attenuata</name>
    <dbReference type="NCBI Taxonomy" id="6087"/>
    <lineage>
        <taxon>Eukaryota</taxon>
        <taxon>Metazoa</taxon>
        <taxon>Cnidaria</taxon>
        <taxon>Hydrozoa</taxon>
        <taxon>Hydroidolina</taxon>
        <taxon>Anthoathecata</taxon>
        <taxon>Aplanulata</taxon>
        <taxon>Hydridae</taxon>
        <taxon>Hydra</taxon>
    </lineage>
</organism>
<dbReference type="OrthoDB" id="432292at2759"/>
<dbReference type="InterPro" id="IPR055375">
    <property type="entry name" value="Ribophorin_II_2nd"/>
</dbReference>
<evidence type="ECO:0000256" key="4">
    <source>
        <dbReference type="ARBA" id="ARBA00009038"/>
    </source>
</evidence>
<feature type="transmembrane region" description="Helical" evidence="12">
    <location>
        <begin position="590"/>
        <end position="611"/>
    </location>
</feature>
<dbReference type="GO" id="GO:0016740">
    <property type="term" value="F:transferase activity"/>
    <property type="evidence" value="ECO:0007669"/>
    <property type="project" value="UniProtKB-KW"/>
</dbReference>
<dbReference type="Pfam" id="PF23861">
    <property type="entry name" value="Ribophorin_II_2nd"/>
    <property type="match status" value="1"/>
</dbReference>
<dbReference type="PANTHER" id="PTHR12640">
    <property type="entry name" value="RIBOPHORIN II"/>
    <property type="match status" value="1"/>
</dbReference>
<evidence type="ECO:0000256" key="6">
    <source>
        <dbReference type="ARBA" id="ARBA00022692"/>
    </source>
</evidence>
<protein>
    <recommendedName>
        <fullName evidence="5 12">Dolichyl-diphosphooligosaccharide--protein glycosyltransferase subunit 2</fullName>
    </recommendedName>
    <alternativeName>
        <fullName evidence="12">Ribophorin-2</fullName>
    </alternativeName>
</protein>
<comment type="caution">
    <text evidence="12">Lacks conserved residue(s) required for the propagation of feature annotation.</text>
</comment>
<feature type="transmembrane region" description="Helical" evidence="12">
    <location>
        <begin position="623"/>
        <end position="644"/>
    </location>
</feature>
<comment type="subcellular location">
    <subcellularLocation>
        <location evidence="2 12">Endoplasmic reticulum membrane</location>
        <topology evidence="2 12">Multi-pass membrane protein</topology>
    </subcellularLocation>
</comment>
<comment type="function">
    <text evidence="1 12">Subunit of the oligosaccharyl transferase (OST) complex that catalyzes the initial transfer of a defined glycan (Glc(3)Man(9)GlcNAc(2) in eukaryotes) from the lipid carrier dolichol-pyrophosphate to an asparagine residue within an Asn-X-Ser/Thr consensus motif in nascent polypeptide chains, the first step in protein N-glycosylation. N-glycosylation occurs cotranslationally and the complex associates with the Sec61 complex at the channel-forming translocon complex that mediates protein translocation across the endoplasmic reticulum (ER). All subunits are required for a maximal enzyme activity.</text>
</comment>
<feature type="domain" description="Ribophorin II third" evidence="14">
    <location>
        <begin position="395"/>
        <end position="522"/>
    </location>
</feature>
<dbReference type="EMBL" id="HAAD01005287">
    <property type="protein sequence ID" value="CDG71519.1"/>
    <property type="molecule type" value="mRNA"/>
</dbReference>
<evidence type="ECO:0000256" key="11">
    <source>
        <dbReference type="ARBA" id="ARBA00046750"/>
    </source>
</evidence>
<keyword evidence="10 12" id="KW-0472">Membrane</keyword>
<dbReference type="UniPathway" id="UPA00378"/>
<evidence type="ECO:0000256" key="9">
    <source>
        <dbReference type="ARBA" id="ARBA00022989"/>
    </source>
</evidence>
<dbReference type="InterPro" id="IPR008814">
    <property type="entry name" value="Swp1"/>
</dbReference>
<feature type="domain" description="Ribophorin II C-terminal" evidence="16">
    <location>
        <begin position="548"/>
        <end position="645"/>
    </location>
</feature>
<feature type="transmembrane region" description="Helical" evidence="12">
    <location>
        <begin position="12"/>
        <end position="33"/>
    </location>
</feature>
<keyword evidence="9 12" id="KW-1133">Transmembrane helix</keyword>
<evidence type="ECO:0000259" key="14">
    <source>
        <dbReference type="Pfam" id="PF23860"/>
    </source>
</evidence>
<dbReference type="PANTHER" id="PTHR12640:SF0">
    <property type="entry name" value="DOLICHYL-DIPHOSPHOOLIGOSACCHARIDE--PROTEIN GLYCOSYLTRANSFERASE SUBUNIT 2"/>
    <property type="match status" value="1"/>
</dbReference>
<dbReference type="Pfam" id="PF23860">
    <property type="entry name" value="Ribophorin_II_3rd"/>
    <property type="match status" value="1"/>
</dbReference>
<dbReference type="AlphaFoldDB" id="T2MHE3"/>
<proteinExistence type="evidence at transcript level"/>
<evidence type="ECO:0000313" key="17">
    <source>
        <dbReference type="EMBL" id="CDG71519.1"/>
    </source>
</evidence>
<evidence type="ECO:0000256" key="2">
    <source>
        <dbReference type="ARBA" id="ARBA00004477"/>
    </source>
</evidence>
<comment type="pathway">
    <text evidence="3 12">Protein modification; protein glycosylation.</text>
</comment>
<dbReference type="Pfam" id="PF25147">
    <property type="entry name" value="Ribophorin_II_C"/>
    <property type="match status" value="1"/>
</dbReference>
<feature type="non-terminal residue" evidence="17">
    <location>
        <position position="1"/>
    </location>
</feature>
<dbReference type="Pfam" id="PF05817">
    <property type="entry name" value="Ribophorin_II"/>
    <property type="match status" value="1"/>
</dbReference>
<feature type="transmembrane region" description="Helical" evidence="12">
    <location>
        <begin position="557"/>
        <end position="578"/>
    </location>
</feature>
<dbReference type="GO" id="GO:0008250">
    <property type="term" value="C:oligosaccharyltransferase complex"/>
    <property type="evidence" value="ECO:0007669"/>
    <property type="project" value="UniProtKB-UniRule"/>
</dbReference>
<evidence type="ECO:0000256" key="7">
    <source>
        <dbReference type="ARBA" id="ARBA00022729"/>
    </source>
</evidence>